<reference evidence="2" key="2">
    <citation type="submission" date="2020-10" db="UniProtKB">
        <authorList>
            <consortium name="WormBaseParasite"/>
        </authorList>
    </citation>
    <scope>IDENTIFICATION</scope>
</reference>
<keyword evidence="1" id="KW-1185">Reference proteome</keyword>
<organism evidence="1 2">
    <name type="scientific">Panagrellus redivivus</name>
    <name type="common">Microworm</name>
    <dbReference type="NCBI Taxonomy" id="6233"/>
    <lineage>
        <taxon>Eukaryota</taxon>
        <taxon>Metazoa</taxon>
        <taxon>Ecdysozoa</taxon>
        <taxon>Nematoda</taxon>
        <taxon>Chromadorea</taxon>
        <taxon>Rhabditida</taxon>
        <taxon>Tylenchina</taxon>
        <taxon>Panagrolaimomorpha</taxon>
        <taxon>Panagrolaimoidea</taxon>
        <taxon>Panagrolaimidae</taxon>
        <taxon>Panagrellus</taxon>
    </lineage>
</organism>
<sequence length="548" mass="61029">MALPLSVLSSADLGVNFGSKAAGKLATHCIHYALRQPRQLRLNLQSGVNPWFEKIAHVNSKTKLALSNFTISFENDIVELALYDVVLKSTSDVNILPLPFFLGEDTAHLHAEIPRAMLKLDVRNFDVKLHECVLETTSLDVKLDRAFLLNMLLSPLHSLMPRSLVQESLCSSIADSLSVFENRFALEIGLAQLVPDKFQEYLAWPNSTMFAQLSSAEARDDHLSVKVAVDWMNNAGLLGTTEESITVLDPTTQTTVPSAAAAFPTIAMNSDIGFSPPDAANTNNLQFFPTTEVVPPHEEITLRDAPLLQSGANLEISGERVTFWMEDQLLNDLFQQFRWDFEWMDEEIPVDSQKLPSATREFLSTLCTDCFFLLKVSTNGAPHVSVVNESIVLEKSDRIFMKVVNPVRNVTSVFVSFYLTLNIQLTPKVESGIFKTQVDLLDTNIKMERGAFPSSWNFFVQDLVKGMIMDVIWPGLKKEIENLSYSDGVEIPSTCGIEPYTAQLHFNENCFGASTALQLDDISLGTCLQQLKSKLPDPSTLFVIKEAR</sequence>
<dbReference type="Proteomes" id="UP000492821">
    <property type="component" value="Unassembled WGS sequence"/>
</dbReference>
<protein>
    <submittedName>
        <fullName evidence="2">Chorein_N domain-containing protein</fullName>
    </submittedName>
</protein>
<reference evidence="1" key="1">
    <citation type="journal article" date="2013" name="Genetics">
        <title>The draft genome and transcriptome of Panagrellus redivivus are shaped by the harsh demands of a free-living lifestyle.</title>
        <authorList>
            <person name="Srinivasan J."/>
            <person name="Dillman A.R."/>
            <person name="Macchietto M.G."/>
            <person name="Heikkinen L."/>
            <person name="Lakso M."/>
            <person name="Fracchia K.M."/>
            <person name="Antoshechkin I."/>
            <person name="Mortazavi A."/>
            <person name="Wong G."/>
            <person name="Sternberg P.W."/>
        </authorList>
    </citation>
    <scope>NUCLEOTIDE SEQUENCE [LARGE SCALE GENOMIC DNA]</scope>
    <source>
        <strain evidence="1">MT8872</strain>
    </source>
</reference>
<dbReference type="AlphaFoldDB" id="A0A7E4W8X6"/>
<dbReference type="Gene3D" id="3.15.20.10">
    <property type="entry name" value="Bactericidal permeability-increasing protein, domain 2"/>
    <property type="match status" value="1"/>
</dbReference>
<dbReference type="GO" id="GO:0008289">
    <property type="term" value="F:lipid binding"/>
    <property type="evidence" value="ECO:0007669"/>
    <property type="project" value="InterPro"/>
</dbReference>
<evidence type="ECO:0000313" key="2">
    <source>
        <dbReference type="WBParaSite" id="Pan_g8755.t1"/>
    </source>
</evidence>
<evidence type="ECO:0000313" key="1">
    <source>
        <dbReference type="Proteomes" id="UP000492821"/>
    </source>
</evidence>
<dbReference type="InterPro" id="IPR017943">
    <property type="entry name" value="Bactericidal_perm-incr_a/b_dom"/>
</dbReference>
<dbReference type="WBParaSite" id="Pan_g8755.t1">
    <property type="protein sequence ID" value="Pan_g8755.t1"/>
    <property type="gene ID" value="Pan_g8755"/>
</dbReference>
<name>A0A7E4W8X6_PANRE</name>
<accession>A0A7E4W8X6</accession>
<proteinExistence type="predicted"/>
<dbReference type="SUPFAM" id="SSF55394">
    <property type="entry name" value="Bactericidal permeability-increasing protein, BPI"/>
    <property type="match status" value="1"/>
</dbReference>